<dbReference type="Pfam" id="PF20108">
    <property type="entry name" value="DUF6498"/>
    <property type="match status" value="1"/>
</dbReference>
<keyword evidence="3" id="KW-1185">Reference proteome</keyword>
<accession>A0A419WE62</accession>
<proteinExistence type="predicted"/>
<dbReference type="AlphaFoldDB" id="A0A419WE62"/>
<dbReference type="Proteomes" id="UP000283805">
    <property type="component" value="Unassembled WGS sequence"/>
</dbReference>
<evidence type="ECO:0000256" key="1">
    <source>
        <dbReference type="SAM" id="Phobius"/>
    </source>
</evidence>
<dbReference type="OrthoDB" id="201599at2157"/>
<feature type="transmembrane region" description="Helical" evidence="1">
    <location>
        <begin position="35"/>
        <end position="53"/>
    </location>
</feature>
<gene>
    <name evidence="2" type="ORF">ATJ93_3313</name>
</gene>
<dbReference type="EMBL" id="RAPO01000003">
    <property type="protein sequence ID" value="RKD93682.1"/>
    <property type="molecule type" value="Genomic_DNA"/>
</dbReference>
<keyword evidence="1" id="KW-1133">Transmembrane helix</keyword>
<keyword evidence="1" id="KW-0472">Membrane</keyword>
<feature type="transmembrane region" description="Helical" evidence="1">
    <location>
        <begin position="94"/>
        <end position="114"/>
    </location>
</feature>
<feature type="transmembrane region" description="Helical" evidence="1">
    <location>
        <begin position="190"/>
        <end position="206"/>
    </location>
</feature>
<protein>
    <submittedName>
        <fullName evidence="2">Uncharacterized protein</fullName>
    </submittedName>
</protein>
<reference evidence="2 3" key="1">
    <citation type="submission" date="2018-09" db="EMBL/GenBank/DDBJ databases">
        <title>Genomic Encyclopedia of Archaeal and Bacterial Type Strains, Phase II (KMG-II): from individual species to whole genera.</title>
        <authorList>
            <person name="Goeker M."/>
        </authorList>
    </citation>
    <scope>NUCLEOTIDE SEQUENCE [LARGE SCALE GENOMIC DNA]</scope>
    <source>
        <strain evidence="2 3">DSM 13151</strain>
    </source>
</reference>
<dbReference type="RefSeq" id="WP_120245667.1">
    <property type="nucleotide sequence ID" value="NZ_RAPO01000003.1"/>
</dbReference>
<keyword evidence="1" id="KW-0812">Transmembrane</keyword>
<evidence type="ECO:0000313" key="2">
    <source>
        <dbReference type="EMBL" id="RKD93682.1"/>
    </source>
</evidence>
<evidence type="ECO:0000313" key="3">
    <source>
        <dbReference type="Proteomes" id="UP000283805"/>
    </source>
</evidence>
<sequence length="221" mass="24820">MRSSRKRSQTAFVWVLLANLASVLAIRWYDWQAHALLIVYWLETGVVLAVYAAKILRAEGTDDPAEIRSWTQVDGEPPEAYIGESNRQVADALVLNYVGIWLFAGGFILLIPFTEEAILELASPDAVALAGVSLIGYHIFSYWYEYVGLREYERRGPVSLLVEPAPRFWALLLTLIFGLGATQFTRTPTGVIVVLVFFKTCADLIAHRRERKRALEAVSES</sequence>
<name>A0A419WE62_9EURY</name>
<comment type="caution">
    <text evidence="2">The sequence shown here is derived from an EMBL/GenBank/DDBJ whole genome shotgun (WGS) entry which is preliminary data.</text>
</comment>
<feature type="transmembrane region" description="Helical" evidence="1">
    <location>
        <begin position="126"/>
        <end position="144"/>
    </location>
</feature>
<dbReference type="InterPro" id="IPR045466">
    <property type="entry name" value="DUF6498"/>
</dbReference>
<organism evidence="2 3">
    <name type="scientific">Halopiger aswanensis</name>
    <dbReference type="NCBI Taxonomy" id="148449"/>
    <lineage>
        <taxon>Archaea</taxon>
        <taxon>Methanobacteriati</taxon>
        <taxon>Methanobacteriota</taxon>
        <taxon>Stenosarchaea group</taxon>
        <taxon>Halobacteria</taxon>
        <taxon>Halobacteriales</taxon>
        <taxon>Natrialbaceae</taxon>
        <taxon>Halopiger</taxon>
    </lineage>
</organism>
<feature type="transmembrane region" description="Helical" evidence="1">
    <location>
        <begin position="12"/>
        <end position="29"/>
    </location>
</feature>
<feature type="transmembrane region" description="Helical" evidence="1">
    <location>
        <begin position="165"/>
        <end position="184"/>
    </location>
</feature>